<dbReference type="Pfam" id="PF13360">
    <property type="entry name" value="PQQ_2"/>
    <property type="match status" value="1"/>
</dbReference>
<feature type="domain" description="Pyrrolo-quinoline quinone repeat" evidence="2">
    <location>
        <begin position="127"/>
        <end position="377"/>
    </location>
</feature>
<dbReference type="InterPro" id="IPR015943">
    <property type="entry name" value="WD40/YVTN_repeat-like_dom_sf"/>
</dbReference>
<dbReference type="InterPro" id="IPR011047">
    <property type="entry name" value="Quinoprotein_ADH-like_sf"/>
</dbReference>
<evidence type="ECO:0000313" key="4">
    <source>
        <dbReference type="Proteomes" id="UP000665561"/>
    </source>
</evidence>
<comment type="caution">
    <text evidence="3">The sequence shown here is derived from an EMBL/GenBank/DDBJ whole genome shotgun (WGS) entry which is preliminary data.</text>
</comment>
<evidence type="ECO:0000259" key="2">
    <source>
        <dbReference type="Pfam" id="PF13360"/>
    </source>
</evidence>
<dbReference type="PANTHER" id="PTHR34512">
    <property type="entry name" value="CELL SURFACE PROTEIN"/>
    <property type="match status" value="1"/>
</dbReference>
<feature type="signal peptide" evidence="1">
    <location>
        <begin position="1"/>
        <end position="24"/>
    </location>
</feature>
<keyword evidence="4" id="KW-1185">Reference proteome</keyword>
<evidence type="ECO:0000313" key="3">
    <source>
        <dbReference type="EMBL" id="NBD25288.1"/>
    </source>
</evidence>
<dbReference type="Gene3D" id="2.130.10.10">
    <property type="entry name" value="YVTN repeat-like/Quinoprotein amine dehydrogenase"/>
    <property type="match status" value="1"/>
</dbReference>
<keyword evidence="1" id="KW-0732">Signal</keyword>
<sequence length="454" mass="48514">MRKKRRSTPITAAALSVAAAIAFAFPPAGPTVAHAERPVLSSSTPIYGASVPAPAVKPLWQVRLAQFEQDGRPFTSAIAEEGRVFALADGGQLAAYDGASGRKLWTYGAALKPLLAYGQGVLYGLTKDGAVYAVGTNGGKKWTAPIRADKAESIAPVGDTVYVTQNLTLFALDRATGKLLWKTMETAPQYEGGLNGVTETDGVVLRSYAVQGALSSTQINAYDKKTGKQLWTSFRQLAPLAVRDGLVYSVIDEYMVGDNDPANKRLRIAALSLKSGAKKGERVYAWTNTLATPGQYQFGGASGSAFLYGNDLYIYQDQAVAKYDFAAYSANGKPAQRWASPNARDYQPLYAVDGGRLLYQNIHDNGIGVLKTANGQFAEFPNGVQPVQTDLYGKGLYVARADGTLDAYDFASFKPVFSVKLGSRAFEATLQSGGMIYIRSGGTLYGVKLPASLK</sequence>
<dbReference type="PANTHER" id="PTHR34512:SF30">
    <property type="entry name" value="OUTER MEMBRANE PROTEIN ASSEMBLY FACTOR BAMB"/>
    <property type="match status" value="1"/>
</dbReference>
<dbReference type="SMART" id="SM00564">
    <property type="entry name" value="PQQ"/>
    <property type="match status" value="4"/>
</dbReference>
<organism evidence="3 4">
    <name type="scientific">Paenibacillus glycinis</name>
    <dbReference type="NCBI Taxonomy" id="2697035"/>
    <lineage>
        <taxon>Bacteria</taxon>
        <taxon>Bacillati</taxon>
        <taxon>Bacillota</taxon>
        <taxon>Bacilli</taxon>
        <taxon>Bacillales</taxon>
        <taxon>Paenibacillaceae</taxon>
        <taxon>Paenibacillus</taxon>
    </lineage>
</organism>
<name>A0ABW9XRL0_9BACL</name>
<reference evidence="3 4" key="1">
    <citation type="submission" date="2020-01" db="EMBL/GenBank/DDBJ databases">
        <title>Paenibacillus soybeanensis sp. nov. isolated from the nodules of soybean (Glycine max(L.) Merr).</title>
        <authorList>
            <person name="Wang H."/>
        </authorList>
    </citation>
    <scope>NUCLEOTIDE SEQUENCE [LARGE SCALE GENOMIC DNA]</scope>
    <source>
        <strain evidence="3 4">T1</strain>
    </source>
</reference>
<dbReference type="Proteomes" id="UP000665561">
    <property type="component" value="Unassembled WGS sequence"/>
</dbReference>
<dbReference type="SUPFAM" id="SSF50998">
    <property type="entry name" value="Quinoprotein alcohol dehydrogenase-like"/>
    <property type="match status" value="1"/>
</dbReference>
<protein>
    <submittedName>
        <fullName evidence="3">PQQ-binding-like beta-propeller repeat protein</fullName>
    </submittedName>
</protein>
<dbReference type="EMBL" id="JAAAMV010000011">
    <property type="protein sequence ID" value="NBD25288.1"/>
    <property type="molecule type" value="Genomic_DNA"/>
</dbReference>
<proteinExistence type="predicted"/>
<accession>A0ABW9XRL0</accession>
<dbReference type="InterPro" id="IPR018391">
    <property type="entry name" value="PQQ_b-propeller_rpt"/>
</dbReference>
<dbReference type="InterPro" id="IPR002372">
    <property type="entry name" value="PQQ_rpt_dom"/>
</dbReference>
<feature type="chain" id="PRO_5046128230" evidence="1">
    <location>
        <begin position="25"/>
        <end position="454"/>
    </location>
</feature>
<gene>
    <name evidence="3" type="ORF">GT019_15495</name>
</gene>
<dbReference type="RefSeq" id="WP_161744096.1">
    <property type="nucleotide sequence ID" value="NZ_JAAAMV010000011.1"/>
</dbReference>
<evidence type="ECO:0000256" key="1">
    <source>
        <dbReference type="SAM" id="SignalP"/>
    </source>
</evidence>